<keyword evidence="2" id="KW-0472">Membrane</keyword>
<evidence type="ECO:0000313" key="3">
    <source>
        <dbReference type="EMBL" id="KKP63702.1"/>
    </source>
</evidence>
<feature type="compositionally biased region" description="Polar residues" evidence="1">
    <location>
        <begin position="8"/>
        <end position="20"/>
    </location>
</feature>
<dbReference type="SUPFAM" id="SSF57603">
    <property type="entry name" value="FnI-like domain"/>
    <property type="match status" value="1"/>
</dbReference>
<evidence type="ECO:0000256" key="1">
    <source>
        <dbReference type="SAM" id="MobiDB-lite"/>
    </source>
</evidence>
<protein>
    <submittedName>
        <fullName evidence="3">Kielin/chordin-like protein</fullName>
    </submittedName>
</protein>
<evidence type="ECO:0000313" key="4">
    <source>
        <dbReference type="Proteomes" id="UP000033866"/>
    </source>
</evidence>
<reference evidence="3 4" key="1">
    <citation type="journal article" date="2015" name="Nature">
        <title>rRNA introns, odd ribosomes, and small enigmatic genomes across a large radiation of phyla.</title>
        <authorList>
            <person name="Brown C.T."/>
            <person name="Hug L.A."/>
            <person name="Thomas B.C."/>
            <person name="Sharon I."/>
            <person name="Castelle C.J."/>
            <person name="Singh A."/>
            <person name="Wilkins M.J."/>
            <person name="Williams K.H."/>
            <person name="Banfield J.F."/>
        </authorList>
    </citation>
    <scope>NUCLEOTIDE SEQUENCE [LARGE SCALE GENOMIC DNA]</scope>
</reference>
<comment type="caution">
    <text evidence="3">The sequence shown here is derived from an EMBL/GenBank/DDBJ whole genome shotgun (WGS) entry which is preliminary data.</text>
</comment>
<dbReference type="Proteomes" id="UP000033866">
    <property type="component" value="Unassembled WGS sequence"/>
</dbReference>
<feature type="region of interest" description="Disordered" evidence="1">
    <location>
        <begin position="1"/>
        <end position="24"/>
    </location>
</feature>
<keyword evidence="2" id="KW-1133">Transmembrane helix</keyword>
<evidence type="ECO:0000256" key="2">
    <source>
        <dbReference type="SAM" id="Phobius"/>
    </source>
</evidence>
<organism evidence="3 4">
    <name type="scientific">candidate division WS6 bacterium GW2011_GWE1_34_7</name>
    <dbReference type="NCBI Taxonomy" id="1619093"/>
    <lineage>
        <taxon>Bacteria</taxon>
        <taxon>Candidatus Dojkabacteria</taxon>
    </lineage>
</organism>
<accession>A0A0G0E8M3</accession>
<feature type="transmembrane region" description="Helical" evidence="2">
    <location>
        <begin position="32"/>
        <end position="53"/>
    </location>
</feature>
<proteinExistence type="predicted"/>
<name>A0A0G0E8M3_9BACT</name>
<dbReference type="EMBL" id="LBPV01000066">
    <property type="protein sequence ID" value="KKP63702.1"/>
    <property type="molecule type" value="Genomic_DNA"/>
</dbReference>
<keyword evidence="2" id="KW-0812">Transmembrane</keyword>
<gene>
    <name evidence="3" type="ORF">UR61_C0066G0007</name>
</gene>
<dbReference type="Gene3D" id="2.10.70.10">
    <property type="entry name" value="Complement Module, domain 1"/>
    <property type="match status" value="1"/>
</dbReference>
<sequence>MIEGISEVGSSSTEGTNISEISGGGDCSREKILNVVLLIMVFTLIGLFAYLFFSDRLIVGVENPLSNKETVIEEEESEEESESCLYNGVEYANGQGFPADDGCNSCSCTNGKVVCTLIACE</sequence>
<dbReference type="AlphaFoldDB" id="A0A0G0E8M3"/>